<evidence type="ECO:0000259" key="2">
    <source>
        <dbReference type="Pfam" id="PF23030"/>
    </source>
</evidence>
<feature type="region of interest" description="Disordered" evidence="1">
    <location>
        <begin position="1"/>
        <end position="63"/>
    </location>
</feature>
<dbReference type="InterPro" id="IPR057031">
    <property type="entry name" value="SFR19-like_C"/>
</dbReference>
<dbReference type="Pfam" id="PF23030">
    <property type="entry name" value="SCAF11-like_C"/>
    <property type="match status" value="1"/>
</dbReference>
<evidence type="ECO:0000256" key="1">
    <source>
        <dbReference type="SAM" id="MobiDB-lite"/>
    </source>
</evidence>
<protein>
    <recommendedName>
        <fullName evidence="2">SFR19-like C-terminal domain-containing protein</fullName>
    </recommendedName>
</protein>
<dbReference type="WBParaSite" id="SMUV_0000046001-mRNA-1">
    <property type="protein sequence ID" value="SMUV_0000046001-mRNA-1"/>
    <property type="gene ID" value="SMUV_0000046001"/>
</dbReference>
<keyword evidence="3" id="KW-1185">Reference proteome</keyword>
<dbReference type="Proteomes" id="UP000046393">
    <property type="component" value="Unplaced"/>
</dbReference>
<dbReference type="AlphaFoldDB" id="A0A0N5A8Q0"/>
<organism evidence="3 4">
    <name type="scientific">Syphacia muris</name>
    <dbReference type="NCBI Taxonomy" id="451379"/>
    <lineage>
        <taxon>Eukaryota</taxon>
        <taxon>Metazoa</taxon>
        <taxon>Ecdysozoa</taxon>
        <taxon>Nematoda</taxon>
        <taxon>Chromadorea</taxon>
        <taxon>Rhabditida</taxon>
        <taxon>Spirurina</taxon>
        <taxon>Oxyuridomorpha</taxon>
        <taxon>Oxyuroidea</taxon>
        <taxon>Oxyuridae</taxon>
        <taxon>Syphacia</taxon>
    </lineage>
</organism>
<accession>A0A0N5A8Q0</accession>
<proteinExistence type="predicted"/>
<feature type="region of interest" description="Disordered" evidence="1">
    <location>
        <begin position="208"/>
        <end position="237"/>
    </location>
</feature>
<feature type="compositionally biased region" description="Basic and acidic residues" evidence="1">
    <location>
        <begin position="263"/>
        <end position="291"/>
    </location>
</feature>
<name>A0A0N5A8Q0_9BILA</name>
<evidence type="ECO:0000313" key="3">
    <source>
        <dbReference type="Proteomes" id="UP000046393"/>
    </source>
</evidence>
<evidence type="ECO:0000313" key="4">
    <source>
        <dbReference type="WBParaSite" id="SMUV_0000046001-mRNA-1"/>
    </source>
</evidence>
<reference evidence="4" key="1">
    <citation type="submission" date="2017-02" db="UniProtKB">
        <authorList>
            <consortium name="WormBaseParasite"/>
        </authorList>
    </citation>
    <scope>IDENTIFICATION</scope>
</reference>
<sequence>MNIANTASNSDDRTSSRLNSRKNRPSRWGTPTQSSEQQHQGQHCTTNTASIPLPSGPPITQKTPLEFIPISQSNVVRPSVTSPINLNNRSSALNTSPSTSFALNAFAPPLPSFGMNGNALNTQPAPVPQLGTLSVPQLPLSSPLFPSLLMPPSLGFGAVNDLLAAGLIGNATLTAPSVSSQAPPFVLSQVNNQSQDITQQLASFASSLQPLGTHPPRLTVTGVPPPPPATSNGKAEVDISISKPLAEKIRQIAEGAELCPLSEDTHDNSKKNEHKAGEEVKHNESGRKSASAEEEEGSDADAKVTTSKGPMFNQARKMLSTSLKKNFKKRLITKEEYKIIMKKGVTALSQRTRLNQAKVDDYANKYVQCIIHRRKKKR</sequence>
<feature type="compositionally biased region" description="Polar residues" evidence="1">
    <location>
        <begin position="29"/>
        <end position="50"/>
    </location>
</feature>
<feature type="region of interest" description="Disordered" evidence="1">
    <location>
        <begin position="257"/>
        <end position="308"/>
    </location>
</feature>
<feature type="domain" description="SFR19-like C-terminal" evidence="2">
    <location>
        <begin position="316"/>
        <end position="377"/>
    </location>
</feature>